<reference evidence="4" key="2">
    <citation type="submission" date="2021-01" db="EMBL/GenBank/DDBJ databases">
        <title>Chromosome-level genome assembly of a human fungal pathogen reveals clustering of transcriptionally co-regulated genes.</title>
        <authorList>
            <person name="Voorhies M."/>
            <person name="Cohen S."/>
            <person name="Shea T.P."/>
            <person name="Petrus S."/>
            <person name="Munoz J.F."/>
            <person name="Poplawski S."/>
            <person name="Goldman W.E."/>
            <person name="Michael T."/>
            <person name="Cuomo C.A."/>
            <person name="Sil A."/>
            <person name="Beyhan S."/>
        </authorList>
    </citation>
    <scope>NUCLEOTIDE SEQUENCE</scope>
    <source>
        <strain evidence="4">H88</strain>
    </source>
</reference>
<evidence type="ECO:0000256" key="1">
    <source>
        <dbReference type="SAM" id="MobiDB-lite"/>
    </source>
</evidence>
<evidence type="ECO:0000313" key="3">
    <source>
        <dbReference type="EMBL" id="EGC45165.1"/>
    </source>
</evidence>
<dbReference type="EMBL" id="DS990638">
    <property type="protein sequence ID" value="EGC45165.1"/>
    <property type="molecule type" value="Genomic_DNA"/>
</dbReference>
<dbReference type="OrthoDB" id="4501389at2759"/>
<dbReference type="HOGENOM" id="CLU_764978_0_0_1"/>
<feature type="region of interest" description="Disordered" evidence="1">
    <location>
        <begin position="160"/>
        <end position="215"/>
    </location>
</feature>
<dbReference type="Gene3D" id="1.10.10.60">
    <property type="entry name" value="Homeodomain-like"/>
    <property type="match status" value="1"/>
</dbReference>
<sequence>MVRPCADTWPCYSSEPGGLRRVPEATNGDIENSDKIVIRNIMPPSPTLPITTSHAQGPTQPRSHKYEVMHDSPRAETAVPMDQERMTVRKASTVVDDSSCGDNDPTTEPLDGSALRASPLSVAPARTRTCLGDGDRVVKPRDSKRDCPAIAIVVPVKRQSARLKASVERNRSAAPKDSSREENEEDGGRGEDSSFVDGDSLSGDCLDWDAQDPPRKRRISCSPLKFAARASGLKEESMVCGTCSGSVRPLSIPDTADGAKETQEIFGRAIVRIQPHGVQNAYFFTFLPDAINPRATVSPTPLPERINYGRGSPARWTRAEENRLAALKDAGRSWPEIERQIPRRSTVSLKQRWSALKARRDT</sequence>
<evidence type="ECO:0000313" key="5">
    <source>
        <dbReference type="Proteomes" id="UP000008142"/>
    </source>
</evidence>
<dbReference type="VEuPathDB" id="FungiDB:I7I53_03960"/>
<dbReference type="PROSITE" id="PS50090">
    <property type="entry name" value="MYB_LIKE"/>
    <property type="match status" value="1"/>
</dbReference>
<dbReference type="CDD" id="cd00167">
    <property type="entry name" value="SANT"/>
    <property type="match status" value="1"/>
</dbReference>
<dbReference type="InterPro" id="IPR001005">
    <property type="entry name" value="SANT/Myb"/>
</dbReference>
<feature type="compositionally biased region" description="Polar residues" evidence="1">
    <location>
        <begin position="48"/>
        <end position="61"/>
    </location>
</feature>
<protein>
    <recommendedName>
        <fullName evidence="2">Myb-like domain-containing protein</fullName>
    </recommendedName>
</protein>
<dbReference type="InterPro" id="IPR009057">
    <property type="entry name" value="Homeodomain-like_sf"/>
</dbReference>
<dbReference type="Proteomes" id="UP000663419">
    <property type="component" value="Chromosome 4"/>
</dbReference>
<feature type="domain" description="Myb-like" evidence="2">
    <location>
        <begin position="315"/>
        <end position="357"/>
    </location>
</feature>
<evidence type="ECO:0000259" key="2">
    <source>
        <dbReference type="PROSITE" id="PS50090"/>
    </source>
</evidence>
<name>F0UGS6_AJEC8</name>
<reference evidence="5" key="1">
    <citation type="submission" date="2008-07" db="EMBL/GenBank/DDBJ databases">
        <title>Annotation of Ajellomyces capsulatus strain H88.</title>
        <authorList>
            <person name="Champion M."/>
            <person name="Cuomo C."/>
            <person name="Ma L.-J."/>
            <person name="Henn M.R."/>
            <person name="Sil A."/>
            <person name="Goldman B."/>
            <person name="Young S.K."/>
            <person name="Kodira C.D."/>
            <person name="Zeng Q."/>
            <person name="Koehrsen M."/>
            <person name="Alvarado L."/>
            <person name="Berlin A."/>
            <person name="Borenstein D."/>
            <person name="Chen Z."/>
            <person name="Engels R."/>
            <person name="Freedman E."/>
            <person name="Gellesch M."/>
            <person name="Goldberg J."/>
            <person name="Griggs A."/>
            <person name="Gujja S."/>
            <person name="Heiman D."/>
            <person name="Hepburn T."/>
            <person name="Howarth C."/>
            <person name="Jen D."/>
            <person name="Larson L."/>
            <person name="Lewis B."/>
            <person name="Mehta T."/>
            <person name="Park D."/>
            <person name="Pearson M."/>
            <person name="Roberts A."/>
            <person name="Saif S."/>
            <person name="Shea T."/>
            <person name="Shenoy N."/>
            <person name="Sisk P."/>
            <person name="Stolte C."/>
            <person name="Sykes S."/>
            <person name="Walk T."/>
            <person name="White J."/>
            <person name="Yandava C."/>
            <person name="Klein B."/>
            <person name="McEwen J.G."/>
            <person name="Puccia R."/>
            <person name="Goldman G.H."/>
            <person name="Felipe M.S."/>
            <person name="Nino-Vega G."/>
            <person name="San-Blas G."/>
            <person name="Taylor J."/>
            <person name="Mendoza L."/>
            <person name="Galagan J."/>
            <person name="Nusbaum C."/>
            <person name="Birren B."/>
        </authorList>
    </citation>
    <scope>NUCLEOTIDE SEQUENCE [LARGE SCALE GENOMIC DNA]</scope>
    <source>
        <strain evidence="5">H88</strain>
    </source>
</reference>
<dbReference type="Proteomes" id="UP000008142">
    <property type="component" value="Unassembled WGS sequence"/>
</dbReference>
<dbReference type="SUPFAM" id="SSF46689">
    <property type="entry name" value="Homeodomain-like"/>
    <property type="match status" value="1"/>
</dbReference>
<organism evidence="5">
    <name type="scientific">Ajellomyces capsulatus (strain H88)</name>
    <name type="common">Darling's disease fungus</name>
    <name type="synonym">Histoplasma capsulatum</name>
    <dbReference type="NCBI Taxonomy" id="544711"/>
    <lineage>
        <taxon>Eukaryota</taxon>
        <taxon>Fungi</taxon>
        <taxon>Dikarya</taxon>
        <taxon>Ascomycota</taxon>
        <taxon>Pezizomycotina</taxon>
        <taxon>Eurotiomycetes</taxon>
        <taxon>Eurotiomycetidae</taxon>
        <taxon>Onygenales</taxon>
        <taxon>Ajellomycetaceae</taxon>
        <taxon>Histoplasma</taxon>
    </lineage>
</organism>
<feature type="region of interest" description="Disordered" evidence="1">
    <location>
        <begin position="46"/>
        <end position="67"/>
    </location>
</feature>
<feature type="region of interest" description="Disordered" evidence="1">
    <location>
        <begin position="92"/>
        <end position="121"/>
    </location>
</feature>
<feature type="compositionally biased region" description="Basic and acidic residues" evidence="1">
    <location>
        <begin position="177"/>
        <end position="192"/>
    </location>
</feature>
<gene>
    <name evidence="3" type="ORF">HCEG_04380</name>
    <name evidence="4" type="ORF">I7I53_03960</name>
</gene>
<evidence type="ECO:0000313" key="4">
    <source>
        <dbReference type="EMBL" id="QSS55935.1"/>
    </source>
</evidence>
<accession>F0UGS6</accession>
<dbReference type="EMBL" id="CP069105">
    <property type="protein sequence ID" value="QSS55935.1"/>
    <property type="molecule type" value="Genomic_DNA"/>
</dbReference>
<dbReference type="AlphaFoldDB" id="F0UGS6"/>
<proteinExistence type="predicted"/>